<sequence length="496" mass="54612">MVKYWLGFDIGSSSIKAALIQNEDGSVVDVVQQPEKEMPILATNPGWGEQDPELWWKHLCTAVRELISKNGISKEDIKGIGISYQMHGLVVVDKAHKPIRPSIIWCDSRAVEAGEELFNKAGKEKCVEHLLNSPGNFTLSKLKWVKDHEPEIFKKIHKFMLPGDYIALKLSGSCVTTPSGLSEGILWDFKTNEVATWLLEEAGINPSLVSEIRPTFSEQGFVSKQGALESGLPEGIPILYRSGDQPNNALSLNVMEPGQIAATGGTSGVVYALSDKETTQEHTRINSFAHVNHTSKDQRIGKLLCINGTGIQYSWIRNELTQGLSYHQMNQMAESIPIGAQGLSILPFGNGTERMLNNFGKGSRILNLRFNLHKAPHIFRAALEGIAFSFVYGMEILQNDGVDITSIKAGNDNLFRAGIFSKTIASLTSSRIDIVETTGAVGAARAAAYAHGNFDSITEATATDVVQLTYEPDANTENYQEAYQNWKKELKTYLEH</sequence>
<dbReference type="PANTHER" id="PTHR43095">
    <property type="entry name" value="SUGAR KINASE"/>
    <property type="match status" value="1"/>
</dbReference>
<evidence type="ECO:0000313" key="6">
    <source>
        <dbReference type="EMBL" id="RYC50791.1"/>
    </source>
</evidence>
<dbReference type="GO" id="GO:0016301">
    <property type="term" value="F:kinase activity"/>
    <property type="evidence" value="ECO:0007669"/>
    <property type="project" value="UniProtKB-KW"/>
</dbReference>
<keyword evidence="7" id="KW-1185">Reference proteome</keyword>
<dbReference type="InterPro" id="IPR018485">
    <property type="entry name" value="FGGY_C"/>
</dbReference>
<accession>A0A444VJ64</accession>
<feature type="domain" description="Carbohydrate kinase FGGY N-terminal" evidence="4">
    <location>
        <begin position="4"/>
        <end position="246"/>
    </location>
</feature>
<dbReference type="RefSeq" id="WP_129655106.1">
    <property type="nucleotide sequence ID" value="NZ_ML142912.1"/>
</dbReference>
<evidence type="ECO:0000259" key="4">
    <source>
        <dbReference type="Pfam" id="PF00370"/>
    </source>
</evidence>
<dbReference type="InterPro" id="IPR018484">
    <property type="entry name" value="FGGY_N"/>
</dbReference>
<keyword evidence="2" id="KW-0808">Transferase</keyword>
<reference evidence="6 7" key="1">
    <citation type="submission" date="2014-04" db="EMBL/GenBank/DDBJ databases">
        <title>Whole genome of Muricauda olearia.</title>
        <authorList>
            <person name="Zhang X.-H."/>
            <person name="Tang K."/>
        </authorList>
    </citation>
    <scope>NUCLEOTIDE SEQUENCE [LARGE SCALE GENOMIC DNA]</scope>
    <source>
        <strain evidence="6 7">Th120</strain>
    </source>
</reference>
<comment type="caution">
    <text evidence="6">The sequence shown here is derived from an EMBL/GenBank/DDBJ whole genome shotgun (WGS) entry which is preliminary data.</text>
</comment>
<evidence type="ECO:0000259" key="5">
    <source>
        <dbReference type="Pfam" id="PF02782"/>
    </source>
</evidence>
<proteinExistence type="inferred from homology"/>
<dbReference type="GO" id="GO:0005975">
    <property type="term" value="P:carbohydrate metabolic process"/>
    <property type="evidence" value="ECO:0007669"/>
    <property type="project" value="InterPro"/>
</dbReference>
<evidence type="ECO:0000313" key="7">
    <source>
        <dbReference type="Proteomes" id="UP000290261"/>
    </source>
</evidence>
<protein>
    <submittedName>
        <fullName evidence="6">Carbohydrate kinase</fullName>
    </submittedName>
</protein>
<dbReference type="InterPro" id="IPR043129">
    <property type="entry name" value="ATPase_NBD"/>
</dbReference>
<dbReference type="Proteomes" id="UP000290261">
    <property type="component" value="Unassembled WGS sequence"/>
</dbReference>
<dbReference type="Pfam" id="PF02782">
    <property type="entry name" value="FGGY_C"/>
    <property type="match status" value="1"/>
</dbReference>
<dbReference type="PANTHER" id="PTHR43095:SF5">
    <property type="entry name" value="XYLULOSE KINASE"/>
    <property type="match status" value="1"/>
</dbReference>
<comment type="similarity">
    <text evidence="1">Belongs to the FGGY kinase family.</text>
</comment>
<dbReference type="InterPro" id="IPR050406">
    <property type="entry name" value="FGGY_Carb_Kinase"/>
</dbReference>
<dbReference type="CDD" id="cd07809">
    <property type="entry name" value="ASKHA_NBD_FGGY_BaXK-like"/>
    <property type="match status" value="1"/>
</dbReference>
<dbReference type="EMBL" id="JJMP01000008">
    <property type="protein sequence ID" value="RYC50791.1"/>
    <property type="molecule type" value="Genomic_DNA"/>
</dbReference>
<dbReference type="Pfam" id="PF00370">
    <property type="entry name" value="FGGY_N"/>
    <property type="match status" value="1"/>
</dbReference>
<dbReference type="InterPro" id="IPR000577">
    <property type="entry name" value="Carb_kinase_FGGY"/>
</dbReference>
<dbReference type="Gene3D" id="3.30.420.40">
    <property type="match status" value="2"/>
</dbReference>
<gene>
    <name evidence="6" type="ORF">DN53_16880</name>
</gene>
<name>A0A444VJ64_9FLAO</name>
<evidence type="ECO:0000256" key="3">
    <source>
        <dbReference type="ARBA" id="ARBA00022777"/>
    </source>
</evidence>
<keyword evidence="3 6" id="KW-0418">Kinase</keyword>
<feature type="domain" description="Carbohydrate kinase FGGY C-terminal" evidence="5">
    <location>
        <begin position="261"/>
        <end position="450"/>
    </location>
</feature>
<evidence type="ECO:0000256" key="1">
    <source>
        <dbReference type="ARBA" id="ARBA00009156"/>
    </source>
</evidence>
<organism evidence="6 7">
    <name type="scientific">Flagellimonas olearia</name>
    <dbReference type="NCBI Taxonomy" id="552546"/>
    <lineage>
        <taxon>Bacteria</taxon>
        <taxon>Pseudomonadati</taxon>
        <taxon>Bacteroidota</taxon>
        <taxon>Flavobacteriia</taxon>
        <taxon>Flavobacteriales</taxon>
        <taxon>Flavobacteriaceae</taxon>
        <taxon>Flagellimonas</taxon>
    </lineage>
</organism>
<dbReference type="PIRSF" id="PIRSF000538">
    <property type="entry name" value="GlpK"/>
    <property type="match status" value="1"/>
</dbReference>
<dbReference type="SUPFAM" id="SSF53067">
    <property type="entry name" value="Actin-like ATPase domain"/>
    <property type="match status" value="2"/>
</dbReference>
<dbReference type="AlphaFoldDB" id="A0A444VJ64"/>
<evidence type="ECO:0000256" key="2">
    <source>
        <dbReference type="ARBA" id="ARBA00022679"/>
    </source>
</evidence>